<name>A0ABN1ZDS1_9MICO</name>
<dbReference type="Gene3D" id="1.10.287.1490">
    <property type="match status" value="1"/>
</dbReference>
<dbReference type="EMBL" id="BAAAJX010000006">
    <property type="protein sequence ID" value="GAA1493517.1"/>
    <property type="molecule type" value="Genomic_DNA"/>
</dbReference>
<evidence type="ECO:0000313" key="3">
    <source>
        <dbReference type="EMBL" id="GAA1493517.1"/>
    </source>
</evidence>
<comment type="caution">
    <text evidence="3">The sequence shown here is derived from an EMBL/GenBank/DDBJ whole genome shotgun (WGS) entry which is preliminary data.</text>
</comment>
<protein>
    <submittedName>
        <fullName evidence="3">C4-type zinc ribbon domain-containing protein</fullName>
    </submittedName>
</protein>
<evidence type="ECO:0000259" key="2">
    <source>
        <dbReference type="Pfam" id="PF24481"/>
    </source>
</evidence>
<feature type="domain" description="CT398-like coiled coil hairpin" evidence="2">
    <location>
        <begin position="14"/>
        <end position="192"/>
    </location>
</feature>
<evidence type="ECO:0000313" key="4">
    <source>
        <dbReference type="Proteomes" id="UP001501742"/>
    </source>
</evidence>
<accession>A0ABN1ZDS1</accession>
<dbReference type="RefSeq" id="WP_204608021.1">
    <property type="nucleotide sequence ID" value="NZ_BAAAJX010000006.1"/>
</dbReference>
<reference evidence="3 4" key="1">
    <citation type="journal article" date="2019" name="Int. J. Syst. Evol. Microbiol.">
        <title>The Global Catalogue of Microorganisms (GCM) 10K type strain sequencing project: providing services to taxonomists for standard genome sequencing and annotation.</title>
        <authorList>
            <consortium name="The Broad Institute Genomics Platform"/>
            <consortium name="The Broad Institute Genome Sequencing Center for Infectious Disease"/>
            <person name="Wu L."/>
            <person name="Ma J."/>
        </authorList>
    </citation>
    <scope>NUCLEOTIDE SEQUENCE [LARGE SCALE GENOMIC DNA]</scope>
    <source>
        <strain evidence="3 4">JCM 12140</strain>
    </source>
</reference>
<evidence type="ECO:0000256" key="1">
    <source>
        <dbReference type="SAM" id="Coils"/>
    </source>
</evidence>
<feature type="coiled-coil region" evidence="1">
    <location>
        <begin position="44"/>
        <end position="143"/>
    </location>
</feature>
<gene>
    <name evidence="3" type="ORF">GCM10009627_18630</name>
</gene>
<organism evidence="3 4">
    <name type="scientific">Curtobacterium herbarum</name>
    <dbReference type="NCBI Taxonomy" id="150122"/>
    <lineage>
        <taxon>Bacteria</taxon>
        <taxon>Bacillati</taxon>
        <taxon>Actinomycetota</taxon>
        <taxon>Actinomycetes</taxon>
        <taxon>Micrococcales</taxon>
        <taxon>Microbacteriaceae</taxon>
        <taxon>Curtobacterium</taxon>
    </lineage>
</organism>
<dbReference type="InterPro" id="IPR056003">
    <property type="entry name" value="CT398_CC_hairpin"/>
</dbReference>
<sequence>MKAAPEDQAILLDVQRLDNDITRLAHRISSLQKGEHLTELGTRAAGLRSQLAAATGDVEDAERDLARLESDTATAQARIERDTTLLQSVGNAKDAAGLQNELDSLNRRTNDLETQELEVMETLDRLRARVGDIEKQLADIDAERGRLMGVRDDGIARFEKDRVAAVQSRADVAAKVPADLLALYERQRARYGFGASLLQGGVSTASGVALNNSDLASIRAAAPDDVVLCPDSDAILVRTAESGL</sequence>
<proteinExistence type="predicted"/>
<dbReference type="Proteomes" id="UP001501742">
    <property type="component" value="Unassembled WGS sequence"/>
</dbReference>
<keyword evidence="1" id="KW-0175">Coiled coil</keyword>
<keyword evidence="4" id="KW-1185">Reference proteome</keyword>
<dbReference type="Pfam" id="PF24481">
    <property type="entry name" value="CT398_CC"/>
    <property type="match status" value="1"/>
</dbReference>